<proteinExistence type="inferred from homology"/>
<feature type="transmembrane region" description="Helical" evidence="6">
    <location>
        <begin position="139"/>
        <end position="158"/>
    </location>
</feature>
<evidence type="ECO:0000256" key="1">
    <source>
        <dbReference type="ARBA" id="ARBA00004370"/>
    </source>
</evidence>
<comment type="similarity">
    <text evidence="2">Belongs to the TMEM14 family.</text>
</comment>
<keyword evidence="5 6" id="KW-0472">Membrane</keyword>
<dbReference type="Pfam" id="PF03647">
    <property type="entry name" value="Tmemb_14"/>
    <property type="match status" value="1"/>
</dbReference>
<gene>
    <name evidence="7" type="primary">ZDHHC17_0</name>
    <name evidence="7" type="ORF">g.34962</name>
</gene>
<dbReference type="AlphaFoldDB" id="A0A1D1Y4T0"/>
<reference evidence="7" key="1">
    <citation type="submission" date="2015-07" db="EMBL/GenBank/DDBJ databases">
        <title>Transcriptome Assembly of Anthurium amnicola.</title>
        <authorList>
            <person name="Suzuki J."/>
        </authorList>
    </citation>
    <scope>NUCLEOTIDE SEQUENCE</scope>
</reference>
<evidence type="ECO:0000256" key="4">
    <source>
        <dbReference type="ARBA" id="ARBA00022989"/>
    </source>
</evidence>
<evidence type="ECO:0000256" key="3">
    <source>
        <dbReference type="ARBA" id="ARBA00022692"/>
    </source>
</evidence>
<evidence type="ECO:0000313" key="7">
    <source>
        <dbReference type="EMBL" id="JAT49588.1"/>
    </source>
</evidence>
<comment type="subcellular location">
    <subcellularLocation>
        <location evidence="1">Membrane</location>
    </subcellularLocation>
</comment>
<dbReference type="GO" id="GO:0016740">
    <property type="term" value="F:transferase activity"/>
    <property type="evidence" value="ECO:0007669"/>
    <property type="project" value="UniProtKB-KW"/>
</dbReference>
<sequence>MEASLIRVQTYASFSCVTRKPCQPQFRNRRAYAPLSMRRICISMCLGGSNTGAPSFRANSALSYSEDKPDQLMDELAKSYTTAEAVDKKVDAGVLSHEGVSVHGRKAAKIHDFCLGIPFGGFVLSGGLVGFIFSRNLATLSAGLLFGGALLSLSFFSLKVWKHGLSSLPFILGQGAIAAMLFWKHFQTYSMTKKIFPAGFYALLSGAMFCFYSYVLISGGNPPPKKLAAKPASNP</sequence>
<dbReference type="Gene3D" id="1.10.10.1740">
    <property type="entry name" value="Transmembrane protein 14-like"/>
    <property type="match status" value="1"/>
</dbReference>
<name>A0A1D1Y4T0_9ARAE</name>
<dbReference type="EMBL" id="GDJX01018348">
    <property type="protein sequence ID" value="JAT49588.1"/>
    <property type="molecule type" value="Transcribed_RNA"/>
</dbReference>
<dbReference type="InterPro" id="IPR044890">
    <property type="entry name" value="TMEM14_sf"/>
</dbReference>
<evidence type="ECO:0000256" key="5">
    <source>
        <dbReference type="ARBA" id="ARBA00023136"/>
    </source>
</evidence>
<dbReference type="PANTHER" id="PTHR12668">
    <property type="entry name" value="TRANSMEMBRANE PROTEIN 14, 15"/>
    <property type="match status" value="1"/>
</dbReference>
<feature type="transmembrane region" description="Helical" evidence="6">
    <location>
        <begin position="195"/>
        <end position="217"/>
    </location>
</feature>
<dbReference type="GO" id="GO:0009706">
    <property type="term" value="C:chloroplast inner membrane"/>
    <property type="evidence" value="ECO:0007669"/>
    <property type="project" value="TreeGrafter"/>
</dbReference>
<keyword evidence="3 6" id="KW-0812">Transmembrane</keyword>
<dbReference type="InterPro" id="IPR005349">
    <property type="entry name" value="TMEM14"/>
</dbReference>
<dbReference type="GO" id="GO:0015245">
    <property type="term" value="F:fatty acid transmembrane transporter activity"/>
    <property type="evidence" value="ECO:0007669"/>
    <property type="project" value="TreeGrafter"/>
</dbReference>
<feature type="transmembrane region" description="Helical" evidence="6">
    <location>
        <begin position="165"/>
        <end position="183"/>
    </location>
</feature>
<feature type="transmembrane region" description="Helical" evidence="6">
    <location>
        <begin position="113"/>
        <end position="133"/>
    </location>
</feature>
<evidence type="ECO:0000256" key="2">
    <source>
        <dbReference type="ARBA" id="ARBA00007590"/>
    </source>
</evidence>
<keyword evidence="7" id="KW-0808">Transferase</keyword>
<accession>A0A1D1Y4T0</accession>
<protein>
    <submittedName>
        <fullName evidence="7">Palmitoyltransferase ZDHHC17</fullName>
    </submittedName>
</protein>
<dbReference type="PANTHER" id="PTHR12668:SF48">
    <property type="entry name" value="PROTEIN FATTY ACID EXPORT 1, CHLOROPLASTIC"/>
    <property type="match status" value="1"/>
</dbReference>
<keyword evidence="4 6" id="KW-1133">Transmembrane helix</keyword>
<organism evidence="7">
    <name type="scientific">Anthurium amnicola</name>
    <dbReference type="NCBI Taxonomy" id="1678845"/>
    <lineage>
        <taxon>Eukaryota</taxon>
        <taxon>Viridiplantae</taxon>
        <taxon>Streptophyta</taxon>
        <taxon>Embryophyta</taxon>
        <taxon>Tracheophyta</taxon>
        <taxon>Spermatophyta</taxon>
        <taxon>Magnoliopsida</taxon>
        <taxon>Liliopsida</taxon>
        <taxon>Araceae</taxon>
        <taxon>Pothoideae</taxon>
        <taxon>Potheae</taxon>
        <taxon>Anthurium</taxon>
    </lineage>
</organism>
<evidence type="ECO:0000256" key="6">
    <source>
        <dbReference type="SAM" id="Phobius"/>
    </source>
</evidence>